<comment type="caution">
    <text evidence="8">The sequence shown here is derived from an EMBL/GenBank/DDBJ whole genome shotgun (WGS) entry which is preliminary data.</text>
</comment>
<dbReference type="PANTHER" id="PTHR11815:SF10">
    <property type="entry name" value="SUCCINATE--COA LIGASE [GDP-FORMING] SUBUNIT BETA, MITOCHONDRIAL"/>
    <property type="match status" value="1"/>
</dbReference>
<dbReference type="InterPro" id="IPR016102">
    <property type="entry name" value="Succinyl-CoA_synth-like"/>
</dbReference>
<keyword evidence="6" id="KW-0067">ATP-binding</keyword>
<dbReference type="PIRSF" id="PIRSF001554">
    <property type="entry name" value="SucCS_beta"/>
    <property type="match status" value="1"/>
</dbReference>
<dbReference type="RefSeq" id="WP_132747819.1">
    <property type="nucleotide sequence ID" value="NZ_SLXK01000044.1"/>
</dbReference>
<dbReference type="OrthoDB" id="9802602at2"/>
<organism evidence="8 9">
    <name type="scientific">Scopulibacillus darangshiensis</name>
    <dbReference type="NCBI Taxonomy" id="442528"/>
    <lineage>
        <taxon>Bacteria</taxon>
        <taxon>Bacillati</taxon>
        <taxon>Bacillota</taxon>
        <taxon>Bacilli</taxon>
        <taxon>Bacillales</taxon>
        <taxon>Sporolactobacillaceae</taxon>
        <taxon>Scopulibacillus</taxon>
    </lineage>
</organism>
<evidence type="ECO:0000256" key="5">
    <source>
        <dbReference type="ARBA" id="ARBA00022842"/>
    </source>
</evidence>
<evidence type="ECO:0000313" key="9">
    <source>
        <dbReference type="Proteomes" id="UP000295416"/>
    </source>
</evidence>
<gene>
    <name evidence="8" type="ORF">EV207_14418</name>
</gene>
<dbReference type="GO" id="GO:0006104">
    <property type="term" value="P:succinyl-CoA metabolic process"/>
    <property type="evidence" value="ECO:0007669"/>
    <property type="project" value="TreeGrafter"/>
</dbReference>
<dbReference type="GO" id="GO:0004775">
    <property type="term" value="F:succinate-CoA ligase (ADP-forming) activity"/>
    <property type="evidence" value="ECO:0007669"/>
    <property type="project" value="TreeGrafter"/>
</dbReference>
<dbReference type="InterPro" id="IPR013815">
    <property type="entry name" value="ATP_grasp_subdomain_1"/>
</dbReference>
<dbReference type="InterPro" id="IPR005811">
    <property type="entry name" value="SUCC_ACL_C"/>
</dbReference>
<name>A0A4R2NII5_9BACL</name>
<evidence type="ECO:0000256" key="3">
    <source>
        <dbReference type="ARBA" id="ARBA00022723"/>
    </source>
</evidence>
<proteinExistence type="predicted"/>
<feature type="domain" description="ATP-grasp" evidence="7">
    <location>
        <begin position="9"/>
        <end position="212"/>
    </location>
</feature>
<dbReference type="Pfam" id="PF08442">
    <property type="entry name" value="ATP-grasp_2"/>
    <property type="match status" value="1"/>
</dbReference>
<keyword evidence="1" id="KW-0816">Tricarboxylic acid cycle</keyword>
<evidence type="ECO:0000313" key="8">
    <source>
        <dbReference type="EMBL" id="TCP21293.1"/>
    </source>
</evidence>
<dbReference type="GO" id="GO:0005524">
    <property type="term" value="F:ATP binding"/>
    <property type="evidence" value="ECO:0007669"/>
    <property type="project" value="UniProtKB-UniRule"/>
</dbReference>
<keyword evidence="9" id="KW-1185">Reference proteome</keyword>
<keyword evidence="2" id="KW-0436">Ligase</keyword>
<dbReference type="PROSITE" id="PS50975">
    <property type="entry name" value="ATP_GRASP"/>
    <property type="match status" value="1"/>
</dbReference>
<dbReference type="InterPro" id="IPR011761">
    <property type="entry name" value="ATP-grasp"/>
</dbReference>
<dbReference type="Proteomes" id="UP000295416">
    <property type="component" value="Unassembled WGS sequence"/>
</dbReference>
<dbReference type="PANTHER" id="PTHR11815">
    <property type="entry name" value="SUCCINYL-COA SYNTHETASE BETA CHAIN"/>
    <property type="match status" value="1"/>
</dbReference>
<keyword evidence="4 6" id="KW-0547">Nucleotide-binding</keyword>
<evidence type="ECO:0000259" key="7">
    <source>
        <dbReference type="PROSITE" id="PS50975"/>
    </source>
</evidence>
<dbReference type="InterPro" id="IPR013650">
    <property type="entry name" value="ATP-grasp_succ-CoA_synth-type"/>
</dbReference>
<dbReference type="EMBL" id="SLXK01000044">
    <property type="protein sequence ID" value="TCP21293.1"/>
    <property type="molecule type" value="Genomic_DNA"/>
</dbReference>
<dbReference type="GO" id="GO:0046872">
    <property type="term" value="F:metal ion binding"/>
    <property type="evidence" value="ECO:0007669"/>
    <property type="project" value="UniProtKB-KW"/>
</dbReference>
<keyword evidence="3" id="KW-0479">Metal-binding</keyword>
<evidence type="ECO:0000256" key="1">
    <source>
        <dbReference type="ARBA" id="ARBA00022532"/>
    </source>
</evidence>
<dbReference type="SUPFAM" id="SSF56059">
    <property type="entry name" value="Glutathione synthetase ATP-binding domain-like"/>
    <property type="match status" value="1"/>
</dbReference>
<dbReference type="SUPFAM" id="SSF52210">
    <property type="entry name" value="Succinyl-CoA synthetase domains"/>
    <property type="match status" value="1"/>
</dbReference>
<keyword evidence="5" id="KW-0460">Magnesium</keyword>
<dbReference type="Gene3D" id="3.30.1490.20">
    <property type="entry name" value="ATP-grasp fold, A domain"/>
    <property type="match status" value="1"/>
</dbReference>
<dbReference type="Gene3D" id="3.40.50.261">
    <property type="entry name" value="Succinyl-CoA synthetase domains"/>
    <property type="match status" value="1"/>
</dbReference>
<protein>
    <submittedName>
        <fullName evidence="8">Succinyl-CoA synthetase beta subunit</fullName>
    </submittedName>
</protein>
<dbReference type="GO" id="GO:0006099">
    <property type="term" value="P:tricarboxylic acid cycle"/>
    <property type="evidence" value="ECO:0007669"/>
    <property type="project" value="UniProtKB-KW"/>
</dbReference>
<accession>A0A4R2NII5</accession>
<reference evidence="8 9" key="1">
    <citation type="submission" date="2019-03" db="EMBL/GenBank/DDBJ databases">
        <title>Genomic Encyclopedia of Type Strains, Phase IV (KMG-IV): sequencing the most valuable type-strain genomes for metagenomic binning, comparative biology and taxonomic classification.</title>
        <authorList>
            <person name="Goeker M."/>
        </authorList>
    </citation>
    <scope>NUCLEOTIDE SEQUENCE [LARGE SCALE GENOMIC DNA]</scope>
    <source>
        <strain evidence="8 9">DSM 19377</strain>
    </source>
</reference>
<dbReference type="AlphaFoldDB" id="A0A4R2NII5"/>
<evidence type="ECO:0000256" key="4">
    <source>
        <dbReference type="ARBA" id="ARBA00022741"/>
    </source>
</evidence>
<dbReference type="Gene3D" id="3.30.470.20">
    <property type="entry name" value="ATP-grasp fold, B domain"/>
    <property type="match status" value="1"/>
</dbReference>
<dbReference type="InterPro" id="IPR005809">
    <property type="entry name" value="Succ_CoA_ligase-like_bsu"/>
</dbReference>
<dbReference type="Pfam" id="PF00549">
    <property type="entry name" value="Ligase_CoA"/>
    <property type="match status" value="1"/>
</dbReference>
<evidence type="ECO:0000256" key="2">
    <source>
        <dbReference type="ARBA" id="ARBA00022598"/>
    </source>
</evidence>
<evidence type="ECO:0000256" key="6">
    <source>
        <dbReference type="PROSITE-ProRule" id="PRU00409"/>
    </source>
</evidence>
<dbReference type="GO" id="GO:0042709">
    <property type="term" value="C:succinate-CoA ligase complex"/>
    <property type="evidence" value="ECO:0007669"/>
    <property type="project" value="TreeGrafter"/>
</dbReference>
<sequence length="369" mass="41139">MKLYEYEGKRLFENYGIPIAKGWLWQQLSEEARYPLMAKSQVLTGGRGKAGAIVEVTDRSKVVLIAQDLLKKTIRGHKVSHVYLEEKIDYDRELYLSIILDRNKKRPVLLASGKGGIDIEAVSRQDILTIPIHPLMGLQAYMKRKVSYFLQVEFRKIDEIIDHMWQLFSDEQAELIEINPLFVQSNGEMVAGDAKVIIDGHTKPSANIDYLPRQKGSFEEKCSDIGAVGVELDGNIAVITSGAGLGMATFDLVCSKRGTVRALVDLGGHVIHDVNAAEELIKEVRRLSPKGILFNFYFQVASCKVTATAIANILGGDSLPVVVRLRGIDQEESENLLSVFPNIETTHDLEKACERINFKLEGPGIAHHR</sequence>